<organism evidence="2 3">
    <name type="scientific">Piliocolobus tephrosceles</name>
    <name type="common">Ugandan red Colobus</name>
    <dbReference type="NCBI Taxonomy" id="591936"/>
    <lineage>
        <taxon>Eukaryota</taxon>
        <taxon>Metazoa</taxon>
        <taxon>Chordata</taxon>
        <taxon>Craniata</taxon>
        <taxon>Vertebrata</taxon>
        <taxon>Euteleostomi</taxon>
        <taxon>Mammalia</taxon>
        <taxon>Eutheria</taxon>
        <taxon>Euarchontoglires</taxon>
        <taxon>Primates</taxon>
        <taxon>Haplorrhini</taxon>
        <taxon>Catarrhini</taxon>
        <taxon>Cercopithecidae</taxon>
        <taxon>Colobinae</taxon>
        <taxon>Piliocolobus</taxon>
    </lineage>
</organism>
<name>A0A8C9LUN9_9PRIM</name>
<proteinExistence type="predicted"/>
<keyword evidence="1" id="KW-0732">Signal</keyword>
<evidence type="ECO:0000313" key="2">
    <source>
        <dbReference type="Ensembl" id="ENSPTEP00000030322.1"/>
    </source>
</evidence>
<sequence>IEQIIYALICNMLFEALLLSGRAGEEGQGGGLPQGDAGAAPVRLQQRRDADPILRTCAQSGLMAAYI</sequence>
<keyword evidence="3" id="KW-1185">Reference proteome</keyword>
<reference evidence="2" key="1">
    <citation type="submission" date="2025-08" db="UniProtKB">
        <authorList>
            <consortium name="Ensembl"/>
        </authorList>
    </citation>
    <scope>IDENTIFICATION</scope>
</reference>
<reference evidence="2" key="2">
    <citation type="submission" date="2025-09" db="UniProtKB">
        <authorList>
            <consortium name="Ensembl"/>
        </authorList>
    </citation>
    <scope>IDENTIFICATION</scope>
</reference>
<feature type="signal peptide" evidence="1">
    <location>
        <begin position="1"/>
        <end position="23"/>
    </location>
</feature>
<accession>A0A8C9LUN9</accession>
<evidence type="ECO:0000256" key="1">
    <source>
        <dbReference type="SAM" id="SignalP"/>
    </source>
</evidence>
<evidence type="ECO:0000313" key="3">
    <source>
        <dbReference type="Proteomes" id="UP000694416"/>
    </source>
</evidence>
<protein>
    <submittedName>
        <fullName evidence="2">Uncharacterized protein</fullName>
    </submittedName>
</protein>
<dbReference type="Ensembl" id="ENSPTET00000042026.1">
    <property type="protein sequence ID" value="ENSPTEP00000030322.1"/>
    <property type="gene ID" value="ENSPTEG00000029566.1"/>
</dbReference>
<feature type="chain" id="PRO_5034565479" evidence="1">
    <location>
        <begin position="24"/>
        <end position="67"/>
    </location>
</feature>
<dbReference type="Proteomes" id="UP000694416">
    <property type="component" value="Unplaced"/>
</dbReference>
<dbReference type="AlphaFoldDB" id="A0A8C9LUN9"/>